<dbReference type="InterPro" id="IPR005181">
    <property type="entry name" value="SASA"/>
</dbReference>
<dbReference type="SUPFAM" id="SSF52266">
    <property type="entry name" value="SGNH hydrolase"/>
    <property type="match status" value="1"/>
</dbReference>
<proteinExistence type="predicted"/>
<dbReference type="KEGG" id="pswu:SY83_10215"/>
<dbReference type="AlphaFoldDB" id="A0A172TPD8"/>
<dbReference type="PATRIC" id="fig|1178515.4.peg.2046"/>
<dbReference type="Proteomes" id="UP000076927">
    <property type="component" value="Chromosome"/>
</dbReference>
<evidence type="ECO:0000313" key="4">
    <source>
        <dbReference type="Proteomes" id="UP000076927"/>
    </source>
</evidence>
<dbReference type="GO" id="GO:0016787">
    <property type="term" value="F:hydrolase activity"/>
    <property type="evidence" value="ECO:0007669"/>
    <property type="project" value="UniProtKB-KW"/>
</dbReference>
<reference evidence="3 4" key="1">
    <citation type="submission" date="2015-01" db="EMBL/GenBank/DDBJ databases">
        <title>Paenibacillus swuensis/DY6/whole genome sequencing.</title>
        <authorList>
            <person name="Kim M.K."/>
            <person name="Srinivasan S."/>
            <person name="Lee J.-J."/>
        </authorList>
    </citation>
    <scope>NUCLEOTIDE SEQUENCE [LARGE SCALE GENOMIC DNA]</scope>
    <source>
        <strain evidence="3 4">DY6</strain>
    </source>
</reference>
<keyword evidence="1" id="KW-0378">Hydrolase</keyword>
<accession>A0A172TPD8</accession>
<evidence type="ECO:0000313" key="3">
    <source>
        <dbReference type="EMBL" id="ANE48842.1"/>
    </source>
</evidence>
<keyword evidence="4" id="KW-1185">Reference proteome</keyword>
<gene>
    <name evidence="3" type="ORF">SY83_10215</name>
</gene>
<dbReference type="EMBL" id="CP011388">
    <property type="protein sequence ID" value="ANE48842.1"/>
    <property type="molecule type" value="Genomic_DNA"/>
</dbReference>
<dbReference type="Gene3D" id="3.40.50.1110">
    <property type="entry name" value="SGNH hydrolase"/>
    <property type="match status" value="1"/>
</dbReference>
<sequence length="182" mass="19681">MVSSFVIEYERTTGTPVVAVSCSKGGSSINLWLPGGAFLNDAIDRFQAASDWLGANGCTVRHAFMVWCQGETDAENGMSPAEYTTKLTSVMDAMICAGMETCYIVGIGRHRDDPDKFRPIAEAQIELCITYQHAALVSTKFADMAARGLMKDAFHYVQQAYNEVGAEAGANTAVHILGRNVD</sequence>
<evidence type="ECO:0000256" key="1">
    <source>
        <dbReference type="ARBA" id="ARBA00022801"/>
    </source>
</evidence>
<evidence type="ECO:0000259" key="2">
    <source>
        <dbReference type="Pfam" id="PF03629"/>
    </source>
</evidence>
<protein>
    <recommendedName>
        <fullName evidence="2">Sialate O-acetylesterase domain-containing protein</fullName>
    </recommendedName>
</protein>
<dbReference type="InterPro" id="IPR036514">
    <property type="entry name" value="SGNH_hydro_sf"/>
</dbReference>
<organism evidence="3 4">
    <name type="scientific">Paenibacillus swuensis</name>
    <dbReference type="NCBI Taxonomy" id="1178515"/>
    <lineage>
        <taxon>Bacteria</taxon>
        <taxon>Bacillati</taxon>
        <taxon>Bacillota</taxon>
        <taxon>Bacilli</taxon>
        <taxon>Bacillales</taxon>
        <taxon>Paenibacillaceae</taxon>
        <taxon>Paenibacillus</taxon>
    </lineage>
</organism>
<feature type="domain" description="Sialate O-acetylesterase" evidence="2">
    <location>
        <begin position="8"/>
        <end position="167"/>
    </location>
</feature>
<dbReference type="Pfam" id="PF03629">
    <property type="entry name" value="SASA"/>
    <property type="match status" value="1"/>
</dbReference>
<name>A0A172TPD8_9BACL</name>